<dbReference type="RefSeq" id="WP_245763924.1">
    <property type="nucleotide sequence ID" value="NZ_FOLO01000085.1"/>
</dbReference>
<keyword evidence="2" id="KW-1185">Reference proteome</keyword>
<organism evidence="1 2">
    <name type="scientific">Pseudoalteromonas denitrificans DSM 6059</name>
    <dbReference type="NCBI Taxonomy" id="1123010"/>
    <lineage>
        <taxon>Bacteria</taxon>
        <taxon>Pseudomonadati</taxon>
        <taxon>Pseudomonadota</taxon>
        <taxon>Gammaproteobacteria</taxon>
        <taxon>Alteromonadales</taxon>
        <taxon>Pseudoalteromonadaceae</taxon>
        <taxon>Pseudoalteromonas</taxon>
    </lineage>
</organism>
<proteinExistence type="predicted"/>
<name>A0A1I1UBI0_9GAMM</name>
<dbReference type="Proteomes" id="UP000198862">
    <property type="component" value="Unassembled WGS sequence"/>
</dbReference>
<dbReference type="STRING" id="1123010.SAMN02745724_05177"/>
<dbReference type="AlphaFoldDB" id="A0A1I1UBI0"/>
<reference evidence="1 2" key="1">
    <citation type="submission" date="2016-10" db="EMBL/GenBank/DDBJ databases">
        <authorList>
            <person name="de Groot N.N."/>
        </authorList>
    </citation>
    <scope>NUCLEOTIDE SEQUENCE [LARGE SCALE GENOMIC DNA]</scope>
    <source>
        <strain evidence="1 2">DSM 6059</strain>
    </source>
</reference>
<evidence type="ECO:0000313" key="1">
    <source>
        <dbReference type="EMBL" id="SFD68044.1"/>
    </source>
</evidence>
<accession>A0A1I1UBI0</accession>
<sequence>MQYKDNEWSRKSIESTDINKYKARFSPNVSKMKSLEPFKDIPIVGFTASPKGTYYFYVLDFKDGSGHMSYSRLIDGKYEKPQKMSRAINRGKYCSPLHCS</sequence>
<dbReference type="EMBL" id="FOLO01000085">
    <property type="protein sequence ID" value="SFD68044.1"/>
    <property type="molecule type" value="Genomic_DNA"/>
</dbReference>
<evidence type="ECO:0000313" key="2">
    <source>
        <dbReference type="Proteomes" id="UP000198862"/>
    </source>
</evidence>
<gene>
    <name evidence="1" type="ORF">SAMN02745724_05177</name>
</gene>
<protein>
    <submittedName>
        <fullName evidence="1">Uncharacterized protein</fullName>
    </submittedName>
</protein>